<dbReference type="EMBL" id="JBHRYE010000003">
    <property type="protein sequence ID" value="MFC3670142.1"/>
    <property type="molecule type" value="Genomic_DNA"/>
</dbReference>
<name>A0ABV7UZ15_9SPHN</name>
<sequence length="170" mass="19181">MSGGPYQPHPEQPDRGSSATTDVELIWIEKRLEHWIRFGRIAAERILSRRTRVVSFRQGACLAFVQWSASDYGTVRSRIDILRCVGQGDAYTTVPFVRPGGDLLLSIKGWPRVQRVLQAIDAVEAAGIDACDAAPEHWRHVHNRITVGEAPRGYTRERHEAWLKRQATGL</sequence>
<keyword evidence="2" id="KW-1185">Reference proteome</keyword>
<dbReference type="RefSeq" id="WP_191324997.1">
    <property type="nucleotide sequence ID" value="NZ_BMZP01000013.1"/>
</dbReference>
<comment type="caution">
    <text evidence="1">The sequence shown here is derived from an EMBL/GenBank/DDBJ whole genome shotgun (WGS) entry which is preliminary data.</text>
</comment>
<accession>A0ABV7UZ15</accession>
<dbReference type="Proteomes" id="UP001595683">
    <property type="component" value="Unassembled WGS sequence"/>
</dbReference>
<evidence type="ECO:0000313" key="1">
    <source>
        <dbReference type="EMBL" id="MFC3670142.1"/>
    </source>
</evidence>
<dbReference type="InterPro" id="IPR021263">
    <property type="entry name" value="DUF2840"/>
</dbReference>
<dbReference type="Pfam" id="PF11000">
    <property type="entry name" value="DUF2840"/>
    <property type="match status" value="1"/>
</dbReference>
<proteinExistence type="predicted"/>
<reference evidence="2" key="1">
    <citation type="journal article" date="2019" name="Int. J. Syst. Evol. Microbiol.">
        <title>The Global Catalogue of Microorganisms (GCM) 10K type strain sequencing project: providing services to taxonomists for standard genome sequencing and annotation.</title>
        <authorList>
            <consortium name="The Broad Institute Genomics Platform"/>
            <consortium name="The Broad Institute Genome Sequencing Center for Infectious Disease"/>
            <person name="Wu L."/>
            <person name="Ma J."/>
        </authorList>
    </citation>
    <scope>NUCLEOTIDE SEQUENCE [LARGE SCALE GENOMIC DNA]</scope>
    <source>
        <strain evidence="2">KCTC 42224</strain>
    </source>
</reference>
<gene>
    <name evidence="1" type="ORF">ACFOOT_01770</name>
</gene>
<evidence type="ECO:0000313" key="2">
    <source>
        <dbReference type="Proteomes" id="UP001595683"/>
    </source>
</evidence>
<protein>
    <submittedName>
        <fullName evidence="1">DUF2840 domain-containing protein</fullName>
    </submittedName>
</protein>
<organism evidence="1 2">
    <name type="scientific">Novosphingobium pokkalii</name>
    <dbReference type="NCBI Taxonomy" id="1770194"/>
    <lineage>
        <taxon>Bacteria</taxon>
        <taxon>Pseudomonadati</taxon>
        <taxon>Pseudomonadota</taxon>
        <taxon>Alphaproteobacteria</taxon>
        <taxon>Sphingomonadales</taxon>
        <taxon>Sphingomonadaceae</taxon>
        <taxon>Novosphingobium</taxon>
    </lineage>
</organism>